<keyword evidence="2" id="KW-1185">Reference proteome</keyword>
<dbReference type="SUPFAM" id="SSF81383">
    <property type="entry name" value="F-box domain"/>
    <property type="match status" value="1"/>
</dbReference>
<dbReference type="PROSITE" id="PS50181">
    <property type="entry name" value="FBOX"/>
    <property type="match status" value="1"/>
</dbReference>
<evidence type="ECO:0000259" key="1">
    <source>
        <dbReference type="PROSITE" id="PS50181"/>
    </source>
</evidence>
<dbReference type="Proteomes" id="UP000694864">
    <property type="component" value="Chromosome 8"/>
</dbReference>
<evidence type="ECO:0000313" key="2">
    <source>
        <dbReference type="Proteomes" id="UP000694864"/>
    </source>
</evidence>
<dbReference type="Gene3D" id="1.20.1280.50">
    <property type="match status" value="1"/>
</dbReference>
<evidence type="ECO:0000313" key="3">
    <source>
        <dbReference type="RefSeq" id="XP_010424114.1"/>
    </source>
</evidence>
<organism evidence="2 3">
    <name type="scientific">Camelina sativa</name>
    <name type="common">False flax</name>
    <name type="synonym">Myagrum sativum</name>
    <dbReference type="NCBI Taxonomy" id="90675"/>
    <lineage>
        <taxon>Eukaryota</taxon>
        <taxon>Viridiplantae</taxon>
        <taxon>Streptophyta</taxon>
        <taxon>Embryophyta</taxon>
        <taxon>Tracheophyta</taxon>
        <taxon>Spermatophyta</taxon>
        <taxon>Magnoliopsida</taxon>
        <taxon>eudicotyledons</taxon>
        <taxon>Gunneridae</taxon>
        <taxon>Pentapetalae</taxon>
        <taxon>rosids</taxon>
        <taxon>malvids</taxon>
        <taxon>Brassicales</taxon>
        <taxon>Brassicaceae</taxon>
        <taxon>Camelineae</taxon>
        <taxon>Camelina</taxon>
    </lineage>
</organism>
<dbReference type="InterPro" id="IPR013187">
    <property type="entry name" value="F-box-assoc_dom_typ3"/>
</dbReference>
<dbReference type="InterPro" id="IPR001810">
    <property type="entry name" value="F-box_dom"/>
</dbReference>
<dbReference type="PANTHER" id="PTHR31111:SF67">
    <property type="entry name" value="F-BOX DOMAIN-CONTAINING PROTEIN"/>
    <property type="match status" value="1"/>
</dbReference>
<reference evidence="3" key="2">
    <citation type="submission" date="2025-08" db="UniProtKB">
        <authorList>
            <consortium name="RefSeq"/>
        </authorList>
    </citation>
    <scope>IDENTIFICATION</scope>
    <source>
        <tissue evidence="3">Leaf</tissue>
    </source>
</reference>
<proteinExistence type="predicted"/>
<dbReference type="GeneID" id="104709156"/>
<dbReference type="Pfam" id="PF08268">
    <property type="entry name" value="FBA_3"/>
    <property type="match status" value="1"/>
</dbReference>
<name>A0ABM0TCC5_CAMSA</name>
<sequence length="398" mass="46074">MRRRYSKKTKTVHKNIVQTSEERANFDQLPHDLVIDIFGRLPPKSLARFLTVSKLWATTIRSPDFIRSYPRGSSCQPRTLIAADFNSYGSRGVTGNLHFFKRPSSSSPNSFISCLTCPVKYDQHMECNYHHVNGLISVGYGQEQIVFNPITGKSITLPRARTRRKLVNSFFGYDRVSDHFKVVCMTEKMYGRREEPSSEHQVLTFTLGVKKSWQMINCSIPHRPCSKGVFINGVVYYVARTGAEMSHMRLMRFALSPGDSLDLFTSLPEEIETPSIYNLLLINYEGKVAIPTNTSFYTYDVWVMNQEGGKHEWLKKITFSIEPWKSLFDYLYVRGTTHTGEIILAPTHYSNEFYIFHYNPDKKSFRKIGIQVSARYRVKFHYKTAYVFSDYVDSVRLL</sequence>
<dbReference type="Pfam" id="PF00646">
    <property type="entry name" value="F-box"/>
    <property type="match status" value="1"/>
</dbReference>
<dbReference type="RefSeq" id="XP_010424114.1">
    <property type="nucleotide sequence ID" value="XM_010425812.1"/>
</dbReference>
<feature type="domain" description="F-box" evidence="1">
    <location>
        <begin position="23"/>
        <end position="69"/>
    </location>
</feature>
<accession>A0ABM0TCC5</accession>
<protein>
    <submittedName>
        <fullName evidence="3">F-box protein At5g15660</fullName>
    </submittedName>
</protein>
<dbReference type="PANTHER" id="PTHR31111">
    <property type="entry name" value="BNAA05G37150D PROTEIN-RELATED"/>
    <property type="match status" value="1"/>
</dbReference>
<dbReference type="InterPro" id="IPR036047">
    <property type="entry name" value="F-box-like_dom_sf"/>
</dbReference>
<dbReference type="InterPro" id="IPR017451">
    <property type="entry name" value="F-box-assoc_interact_dom"/>
</dbReference>
<dbReference type="NCBIfam" id="TIGR01640">
    <property type="entry name" value="F_box_assoc_1"/>
    <property type="match status" value="1"/>
</dbReference>
<dbReference type="SMART" id="SM00256">
    <property type="entry name" value="FBOX"/>
    <property type="match status" value="1"/>
</dbReference>
<reference evidence="2" key="1">
    <citation type="journal article" date="2014" name="Nat. Commun.">
        <title>The emerging biofuel crop Camelina sativa retains a highly undifferentiated hexaploid genome structure.</title>
        <authorList>
            <person name="Kagale S."/>
            <person name="Koh C."/>
            <person name="Nixon J."/>
            <person name="Bollina V."/>
            <person name="Clarke W.E."/>
            <person name="Tuteja R."/>
            <person name="Spillane C."/>
            <person name="Robinson S.J."/>
            <person name="Links M.G."/>
            <person name="Clarke C."/>
            <person name="Higgins E.E."/>
            <person name="Huebert T."/>
            <person name="Sharpe A.G."/>
            <person name="Parkin I.A."/>
        </authorList>
    </citation>
    <scope>NUCLEOTIDE SEQUENCE [LARGE SCALE GENOMIC DNA]</scope>
    <source>
        <strain evidence="2">cv. DH55</strain>
    </source>
</reference>
<gene>
    <name evidence="3" type="primary">LOC104709156</name>
</gene>